<accession>A0ABR5A370</accession>
<reference evidence="1 2" key="1">
    <citation type="submission" date="2014-12" db="EMBL/GenBank/DDBJ databases">
        <title>Draft genome sequence of Cohnella kolymensis strain B-2846.</title>
        <authorList>
            <person name="Karlyshev A.V."/>
            <person name="Kudryashova E.B."/>
        </authorList>
    </citation>
    <scope>NUCLEOTIDE SEQUENCE [LARGE SCALE GENOMIC DNA]</scope>
    <source>
        <strain evidence="1 2">VKM B-2846</strain>
    </source>
</reference>
<dbReference type="Proteomes" id="UP000054526">
    <property type="component" value="Unassembled WGS sequence"/>
</dbReference>
<gene>
    <name evidence="1" type="ORF">SD71_16025</name>
</gene>
<dbReference type="RefSeq" id="WP_041065198.1">
    <property type="nucleotide sequence ID" value="NZ_JXAL01000024.1"/>
</dbReference>
<protein>
    <submittedName>
        <fullName evidence="1">Uncharacterized protein</fullName>
    </submittedName>
</protein>
<dbReference type="EMBL" id="JXAL01000024">
    <property type="protein sequence ID" value="KIL35138.1"/>
    <property type="molecule type" value="Genomic_DNA"/>
</dbReference>
<organism evidence="1 2">
    <name type="scientific">Cohnella kolymensis</name>
    <dbReference type="NCBI Taxonomy" id="1590652"/>
    <lineage>
        <taxon>Bacteria</taxon>
        <taxon>Bacillati</taxon>
        <taxon>Bacillota</taxon>
        <taxon>Bacilli</taxon>
        <taxon>Bacillales</taxon>
        <taxon>Paenibacillaceae</taxon>
        <taxon>Cohnella</taxon>
    </lineage>
</organism>
<evidence type="ECO:0000313" key="1">
    <source>
        <dbReference type="EMBL" id="KIL35138.1"/>
    </source>
</evidence>
<name>A0ABR5A370_9BACL</name>
<sequence>MAVIKIGEVEQSIKDLTRIYKPKLEGVDRFVRRYVLKYRIPAGYEKRLKNLVIAELTAMAKQADAASN</sequence>
<keyword evidence="2" id="KW-1185">Reference proteome</keyword>
<evidence type="ECO:0000313" key="2">
    <source>
        <dbReference type="Proteomes" id="UP000054526"/>
    </source>
</evidence>
<comment type="caution">
    <text evidence="1">The sequence shown here is derived from an EMBL/GenBank/DDBJ whole genome shotgun (WGS) entry which is preliminary data.</text>
</comment>
<proteinExistence type="predicted"/>